<evidence type="ECO:0000256" key="1">
    <source>
        <dbReference type="ARBA" id="ARBA00009437"/>
    </source>
</evidence>
<reference evidence="6" key="1">
    <citation type="submission" date="2022-12" db="EMBL/GenBank/DDBJ databases">
        <title>Paracoccus sp. EF6 isolated from a lake water.</title>
        <authorList>
            <person name="Liu H."/>
        </authorList>
    </citation>
    <scope>NUCLEOTIDE SEQUENCE</scope>
    <source>
        <strain evidence="6">EF6</strain>
    </source>
</reference>
<proteinExistence type="inferred from homology"/>
<dbReference type="EMBL" id="JAPTYD010000051">
    <property type="protein sequence ID" value="MCZ0963794.1"/>
    <property type="molecule type" value="Genomic_DNA"/>
</dbReference>
<comment type="caution">
    <text evidence="6">The sequence shown here is derived from an EMBL/GenBank/DDBJ whole genome shotgun (WGS) entry which is preliminary data.</text>
</comment>
<comment type="similarity">
    <text evidence="1">Belongs to the LysR transcriptional regulatory family.</text>
</comment>
<evidence type="ECO:0000256" key="2">
    <source>
        <dbReference type="ARBA" id="ARBA00023015"/>
    </source>
</evidence>
<dbReference type="InterPro" id="IPR005119">
    <property type="entry name" value="LysR_subst-bd"/>
</dbReference>
<evidence type="ECO:0000256" key="4">
    <source>
        <dbReference type="ARBA" id="ARBA00023163"/>
    </source>
</evidence>
<dbReference type="Proteomes" id="UP001149822">
    <property type="component" value="Unassembled WGS sequence"/>
</dbReference>
<evidence type="ECO:0000256" key="3">
    <source>
        <dbReference type="ARBA" id="ARBA00023125"/>
    </source>
</evidence>
<keyword evidence="7" id="KW-1185">Reference proteome</keyword>
<protein>
    <submittedName>
        <fullName evidence="6">LysR substrate-binding domain-containing protein</fullName>
    </submittedName>
</protein>
<organism evidence="6 7">
    <name type="scientific">Paracoccus benzoatiresistens</name>
    <dbReference type="NCBI Taxonomy" id="2997341"/>
    <lineage>
        <taxon>Bacteria</taxon>
        <taxon>Pseudomonadati</taxon>
        <taxon>Pseudomonadota</taxon>
        <taxon>Alphaproteobacteria</taxon>
        <taxon>Rhodobacterales</taxon>
        <taxon>Paracoccaceae</taxon>
        <taxon>Paracoccus</taxon>
    </lineage>
</organism>
<sequence length="116" mass="12374">MVSETADFFGFADETLEKLGRRREIAATVPNFMIGLAVLAETDLIGVMPRHLANAYRSRFALATAELPLPAALWDICLVVPKSALMDAGIAWLFNAVFASLQRVAGAEAPASAPQG</sequence>
<evidence type="ECO:0000259" key="5">
    <source>
        <dbReference type="Pfam" id="PF03466"/>
    </source>
</evidence>
<keyword evidence="3" id="KW-0238">DNA-binding</keyword>
<evidence type="ECO:0000313" key="7">
    <source>
        <dbReference type="Proteomes" id="UP001149822"/>
    </source>
</evidence>
<dbReference type="PANTHER" id="PTHR30118:SF15">
    <property type="entry name" value="TRANSCRIPTIONAL REGULATORY PROTEIN"/>
    <property type="match status" value="1"/>
</dbReference>
<dbReference type="PANTHER" id="PTHR30118">
    <property type="entry name" value="HTH-TYPE TRANSCRIPTIONAL REGULATOR LEUO-RELATED"/>
    <property type="match status" value="1"/>
</dbReference>
<dbReference type="Pfam" id="PF03466">
    <property type="entry name" value="LysR_substrate"/>
    <property type="match status" value="1"/>
</dbReference>
<evidence type="ECO:0000313" key="6">
    <source>
        <dbReference type="EMBL" id="MCZ0963794.1"/>
    </source>
</evidence>
<keyword evidence="2" id="KW-0805">Transcription regulation</keyword>
<gene>
    <name evidence="6" type="ORF">OU682_19545</name>
</gene>
<feature type="domain" description="LysR substrate-binding" evidence="5">
    <location>
        <begin position="6"/>
        <end position="97"/>
    </location>
</feature>
<keyword evidence="4" id="KW-0804">Transcription</keyword>
<name>A0ABT4J9N5_9RHOB</name>
<dbReference type="InterPro" id="IPR050389">
    <property type="entry name" value="LysR-type_TF"/>
</dbReference>
<accession>A0ABT4J9N5</accession>
<dbReference type="SUPFAM" id="SSF53850">
    <property type="entry name" value="Periplasmic binding protein-like II"/>
    <property type="match status" value="1"/>
</dbReference>
<dbReference type="RefSeq" id="WP_268943890.1">
    <property type="nucleotide sequence ID" value="NZ_JAPTYD010000051.1"/>
</dbReference>
<dbReference type="Gene3D" id="3.40.190.10">
    <property type="entry name" value="Periplasmic binding protein-like II"/>
    <property type="match status" value="1"/>
</dbReference>